<evidence type="ECO:0000256" key="3">
    <source>
        <dbReference type="ARBA" id="ARBA00022723"/>
    </source>
</evidence>
<keyword evidence="2" id="KW-0949">S-adenosyl-L-methionine</keyword>
<dbReference type="Pfam" id="PF04055">
    <property type="entry name" value="Radical_SAM"/>
    <property type="match status" value="1"/>
</dbReference>
<dbReference type="GO" id="GO:0046872">
    <property type="term" value="F:metal ion binding"/>
    <property type="evidence" value="ECO:0007669"/>
    <property type="project" value="UniProtKB-KW"/>
</dbReference>
<evidence type="ECO:0000313" key="8">
    <source>
        <dbReference type="Proteomes" id="UP000030652"/>
    </source>
</evidence>
<feature type="domain" description="Radical SAM core" evidence="6">
    <location>
        <begin position="24"/>
        <end position="237"/>
    </location>
</feature>
<dbReference type="EMBL" id="JRYO01000144">
    <property type="protein sequence ID" value="KHE92215.1"/>
    <property type="molecule type" value="Genomic_DNA"/>
</dbReference>
<dbReference type="PROSITE" id="PS51918">
    <property type="entry name" value="RADICAL_SAM"/>
    <property type="match status" value="1"/>
</dbReference>
<reference evidence="7 8" key="1">
    <citation type="submission" date="2014-10" db="EMBL/GenBank/DDBJ databases">
        <title>Draft genome of anammox bacterium scalindua brodae, obtained using differential coverage binning of sequence data from two enrichment reactors.</title>
        <authorList>
            <person name="Speth D.R."/>
            <person name="Russ L."/>
            <person name="Kartal B."/>
            <person name="Op den Camp H.J."/>
            <person name="Dutilh B.E."/>
            <person name="Jetten M.S."/>
        </authorList>
    </citation>
    <scope>NUCLEOTIDE SEQUENCE [LARGE SCALE GENOMIC DNA]</scope>
    <source>
        <strain evidence="7">RU1</strain>
    </source>
</reference>
<evidence type="ECO:0000256" key="1">
    <source>
        <dbReference type="ARBA" id="ARBA00001966"/>
    </source>
</evidence>
<dbReference type="CDD" id="cd01335">
    <property type="entry name" value="Radical_SAM"/>
    <property type="match status" value="1"/>
</dbReference>
<dbReference type="SFLD" id="SFLDS00029">
    <property type="entry name" value="Radical_SAM"/>
    <property type="match status" value="1"/>
</dbReference>
<dbReference type="PANTHER" id="PTHR11228">
    <property type="entry name" value="RADICAL SAM DOMAIN PROTEIN"/>
    <property type="match status" value="1"/>
</dbReference>
<dbReference type="Pfam" id="PF11946">
    <property type="entry name" value="DUF3463"/>
    <property type="match status" value="1"/>
</dbReference>
<evidence type="ECO:0000256" key="5">
    <source>
        <dbReference type="ARBA" id="ARBA00023014"/>
    </source>
</evidence>
<dbReference type="InterPro" id="IPR050377">
    <property type="entry name" value="Radical_SAM_PqqE_MftC-like"/>
</dbReference>
<dbReference type="InterPro" id="IPR058240">
    <property type="entry name" value="rSAM_sf"/>
</dbReference>
<evidence type="ECO:0000313" key="7">
    <source>
        <dbReference type="EMBL" id="KHE92215.1"/>
    </source>
</evidence>
<dbReference type="InterPro" id="IPR013785">
    <property type="entry name" value="Aldolase_TIM"/>
</dbReference>
<dbReference type="eggNOG" id="COG0535">
    <property type="taxonomic scope" value="Bacteria"/>
</dbReference>
<protein>
    <recommendedName>
        <fullName evidence="6">Radical SAM core domain-containing protein</fullName>
    </recommendedName>
</protein>
<dbReference type="InterPro" id="IPR007197">
    <property type="entry name" value="rSAM"/>
</dbReference>
<keyword evidence="3" id="KW-0479">Metal-binding</keyword>
<proteinExistence type="predicted"/>
<dbReference type="Gene3D" id="3.20.20.70">
    <property type="entry name" value="Aldolase class I"/>
    <property type="match status" value="1"/>
</dbReference>
<gene>
    <name evidence="7" type="ORF">SCABRO_02035</name>
</gene>
<dbReference type="SUPFAM" id="SSF102114">
    <property type="entry name" value="Radical SAM enzymes"/>
    <property type="match status" value="1"/>
</dbReference>
<sequence length="332" mass="37798">MRSSLKQTYSISKYLLKNKISSVKRFPLVLMLEITHNCNLTCEGCGRIQEFKETMNRKMSVSECMHAAEECGAPVVSVTGGEPFLHPGLDKIINGLIAKKRHIYLCTNGITLGDSIDKFKPSPYLNLNVHLDGMAETHDRIVGAKGIFKKATDSIRKAKQSGFTVCTNTTIFKDTDPKEIEELFAYLTEIGIDGLLVSPGFSFEDNSNDVFIQKEEFHKKFSFIYELSKKYKTMNTPMYMKFLMGERDLKCTPWGNPTKNYLGWKGPCYLITDAYYSTFKELMDSTDWDKYGTDKDPRCSNCMVHCGFEPTVVLETGKSLKDIYEMAKWNFS</sequence>
<accession>A0A0B0ENK2</accession>
<keyword evidence="5" id="KW-0411">Iron-sulfur</keyword>
<dbReference type="GO" id="GO:0003824">
    <property type="term" value="F:catalytic activity"/>
    <property type="evidence" value="ECO:0007669"/>
    <property type="project" value="InterPro"/>
</dbReference>
<evidence type="ECO:0000256" key="2">
    <source>
        <dbReference type="ARBA" id="ARBA00022691"/>
    </source>
</evidence>
<organism evidence="7 8">
    <name type="scientific">Candidatus Scalindua brodae</name>
    <dbReference type="NCBI Taxonomy" id="237368"/>
    <lineage>
        <taxon>Bacteria</taxon>
        <taxon>Pseudomonadati</taxon>
        <taxon>Planctomycetota</taxon>
        <taxon>Candidatus Brocadiia</taxon>
        <taxon>Candidatus Brocadiales</taxon>
        <taxon>Candidatus Scalinduaceae</taxon>
        <taxon>Candidatus Scalindua</taxon>
    </lineage>
</organism>
<dbReference type="SFLD" id="SFLDG01067">
    <property type="entry name" value="SPASM/twitch_domain_containing"/>
    <property type="match status" value="1"/>
</dbReference>
<dbReference type="Proteomes" id="UP000030652">
    <property type="component" value="Unassembled WGS sequence"/>
</dbReference>
<keyword evidence="4" id="KW-0408">Iron</keyword>
<dbReference type="GO" id="GO:0051536">
    <property type="term" value="F:iron-sulfur cluster binding"/>
    <property type="evidence" value="ECO:0007669"/>
    <property type="project" value="UniProtKB-KW"/>
</dbReference>
<name>A0A0B0ENK2_9BACT</name>
<dbReference type="InterPro" id="IPR017833">
    <property type="entry name" value="Hopanoid_synth-assoc_rSAM_HpnH"/>
</dbReference>
<comment type="cofactor">
    <cofactor evidence="1">
        <name>[4Fe-4S] cluster</name>
        <dbReference type="ChEBI" id="CHEBI:49883"/>
    </cofactor>
</comment>
<dbReference type="PANTHER" id="PTHR11228:SF22">
    <property type="entry name" value="PEPTIDE BIOSYNTHESIS PROTEIN YYDG-RELATED"/>
    <property type="match status" value="1"/>
</dbReference>
<evidence type="ECO:0000259" key="6">
    <source>
        <dbReference type="PROSITE" id="PS51918"/>
    </source>
</evidence>
<evidence type="ECO:0000256" key="4">
    <source>
        <dbReference type="ARBA" id="ARBA00023004"/>
    </source>
</evidence>
<dbReference type="PATRIC" id="fig|237368.3.peg.2198"/>
<dbReference type="InterPro" id="IPR022563">
    <property type="entry name" value="DUF3463"/>
</dbReference>
<dbReference type="SFLD" id="SFLDF00397">
    <property type="entry name" value="adenosyl-hopene_transferase"/>
    <property type="match status" value="1"/>
</dbReference>
<dbReference type="AlphaFoldDB" id="A0A0B0ENK2"/>
<comment type="caution">
    <text evidence="7">The sequence shown here is derived from an EMBL/GenBank/DDBJ whole genome shotgun (WGS) entry which is preliminary data.</text>
</comment>
<dbReference type="NCBIfam" id="TIGR03470">
    <property type="entry name" value="HpnH"/>
    <property type="match status" value="1"/>
</dbReference>